<dbReference type="GO" id="GO:0005829">
    <property type="term" value="C:cytosol"/>
    <property type="evidence" value="ECO:0007669"/>
    <property type="project" value="TreeGrafter"/>
</dbReference>
<dbReference type="GO" id="GO:0008973">
    <property type="term" value="F:phosphopentomutase activity"/>
    <property type="evidence" value="ECO:0007669"/>
    <property type="project" value="InterPro"/>
</dbReference>
<dbReference type="PANTHER" id="PTHR21110:SF0">
    <property type="entry name" value="PHOSPHOPENTOMUTASE"/>
    <property type="match status" value="1"/>
</dbReference>
<dbReference type="InterPro" id="IPR006124">
    <property type="entry name" value="Metalloenzyme"/>
</dbReference>
<dbReference type="GO" id="GO:0043094">
    <property type="term" value="P:metabolic compound salvage"/>
    <property type="evidence" value="ECO:0007669"/>
    <property type="project" value="InterPro"/>
</dbReference>
<evidence type="ECO:0000256" key="1">
    <source>
        <dbReference type="ARBA" id="ARBA00010373"/>
    </source>
</evidence>
<dbReference type="GO" id="GO:0009117">
    <property type="term" value="P:nucleotide metabolic process"/>
    <property type="evidence" value="ECO:0007669"/>
    <property type="project" value="InterPro"/>
</dbReference>
<keyword evidence="7" id="KW-1185">Reference proteome</keyword>
<dbReference type="OrthoDB" id="9778226at2"/>
<evidence type="ECO:0000256" key="4">
    <source>
        <dbReference type="ARBA" id="ARBA00023235"/>
    </source>
</evidence>
<reference evidence="6 7" key="2">
    <citation type="submission" date="2018-06" db="EMBL/GenBank/DDBJ databases">
        <authorList>
            <person name="Zhirakovskaya E."/>
        </authorList>
    </citation>
    <scope>NUCLEOTIDE SEQUENCE [LARGE SCALE GENOMIC DNA]</scope>
    <source>
        <strain evidence="6 7">FBKL4.011</strain>
    </source>
</reference>
<dbReference type="PANTHER" id="PTHR21110">
    <property type="entry name" value="PHOSPHOPENTOMUTASE"/>
    <property type="match status" value="1"/>
</dbReference>
<evidence type="ECO:0000313" key="6">
    <source>
        <dbReference type="EMBL" id="RAL24389.1"/>
    </source>
</evidence>
<keyword evidence="2" id="KW-0479">Metal-binding</keyword>
<evidence type="ECO:0000259" key="5">
    <source>
        <dbReference type="Pfam" id="PF01676"/>
    </source>
</evidence>
<accession>A0A364K549</accession>
<dbReference type="InterPro" id="IPR010045">
    <property type="entry name" value="DeoB"/>
</dbReference>
<dbReference type="Gene3D" id="3.40.720.10">
    <property type="entry name" value="Alkaline Phosphatase, subunit A"/>
    <property type="match status" value="1"/>
</dbReference>
<dbReference type="EMBL" id="QJKK01000004">
    <property type="protein sequence ID" value="RAL24389.1"/>
    <property type="molecule type" value="Genomic_DNA"/>
</dbReference>
<dbReference type="GO" id="GO:0000287">
    <property type="term" value="F:magnesium ion binding"/>
    <property type="evidence" value="ECO:0007669"/>
    <property type="project" value="InterPro"/>
</dbReference>
<keyword evidence="3" id="KW-0464">Manganese</keyword>
<dbReference type="AlphaFoldDB" id="A0A364K549"/>
<dbReference type="InterPro" id="IPR017850">
    <property type="entry name" value="Alkaline_phosphatase_core_sf"/>
</dbReference>
<protein>
    <submittedName>
        <fullName evidence="6">Peptidase</fullName>
    </submittedName>
</protein>
<organism evidence="6 7">
    <name type="scientific">Thermoflavimicrobium daqui</name>
    <dbReference type="NCBI Taxonomy" id="2137476"/>
    <lineage>
        <taxon>Bacteria</taxon>
        <taxon>Bacillati</taxon>
        <taxon>Bacillota</taxon>
        <taxon>Bacilli</taxon>
        <taxon>Bacillales</taxon>
        <taxon>Thermoactinomycetaceae</taxon>
        <taxon>Thermoflavimicrobium</taxon>
    </lineage>
</organism>
<comment type="similarity">
    <text evidence="1">Belongs to the phosphopentomutase family.</text>
</comment>
<dbReference type="Pfam" id="PF01676">
    <property type="entry name" value="Metalloenzyme"/>
    <property type="match status" value="1"/>
</dbReference>
<reference evidence="6 7" key="1">
    <citation type="submission" date="2018-06" db="EMBL/GenBank/DDBJ databases">
        <title>Thermoflavimicrobium daqus sp. nov., a thermophilic microbe isolated from Moutai-flavour Daqu.</title>
        <authorList>
            <person name="Wang X."/>
            <person name="Zhou H."/>
        </authorList>
    </citation>
    <scope>NUCLEOTIDE SEQUENCE [LARGE SCALE GENOMIC DNA]</scope>
    <source>
        <strain evidence="6 7">FBKL4.011</strain>
    </source>
</reference>
<evidence type="ECO:0000256" key="3">
    <source>
        <dbReference type="ARBA" id="ARBA00023211"/>
    </source>
</evidence>
<dbReference type="SUPFAM" id="SSF53649">
    <property type="entry name" value="Alkaline phosphatase-like"/>
    <property type="match status" value="1"/>
</dbReference>
<evidence type="ECO:0000256" key="2">
    <source>
        <dbReference type="ARBA" id="ARBA00022723"/>
    </source>
</evidence>
<proteinExistence type="inferred from homology"/>
<comment type="caution">
    <text evidence="6">The sequence shown here is derived from an EMBL/GenBank/DDBJ whole genome shotgun (WGS) entry which is preliminary data.</text>
</comment>
<evidence type="ECO:0000313" key="7">
    <source>
        <dbReference type="Proteomes" id="UP000251213"/>
    </source>
</evidence>
<name>A0A364K549_9BACL</name>
<keyword evidence="4" id="KW-0413">Isomerase</keyword>
<dbReference type="Proteomes" id="UP000251213">
    <property type="component" value="Unassembled WGS sequence"/>
</dbReference>
<gene>
    <name evidence="6" type="ORF">DL897_08670</name>
</gene>
<sequence length="322" mass="36898">MVWCFLVIEGIQNLEVRKLSTVLLFIDGVGLGEEKSYNPWFIYPTPHINQLLRGKSLVRQATGDYGDEVTLLQTDACLGIAGIPQSATGQATIFTGRNAPMAMGKHMSGLPFKRLREWVEKDNIYLQFEHKGWRATFANSYTKEYFERPVTKRGWISVSTAAICSSQEPIRLLPDLIAGKAVYHDLTRKTLKRWIPEIEEITPEQAAMDLWGIAYEVDLVIHEFFLSDLAGHKQQKELIEWVIKTYDRFLGELVRLKRKEDLIVLTSDHGNSEDLRVKTHTMNSVPTLIIGKEKGIKKKDQKKWDLTHIAPLLHRMVQQQKA</sequence>
<feature type="domain" description="Metalloenzyme" evidence="5">
    <location>
        <begin position="217"/>
        <end position="312"/>
    </location>
</feature>